<dbReference type="InterPro" id="IPR036465">
    <property type="entry name" value="vWFA_dom_sf"/>
</dbReference>
<evidence type="ECO:0000259" key="3">
    <source>
        <dbReference type="PROSITE" id="PS50234"/>
    </source>
</evidence>
<proteinExistence type="predicted"/>
<keyword evidence="1" id="KW-0472">Membrane</keyword>
<dbReference type="PROSITE" id="PS50234">
    <property type="entry name" value="VWFA"/>
    <property type="match status" value="1"/>
</dbReference>
<evidence type="ECO:0000256" key="1">
    <source>
        <dbReference type="SAM" id="Phobius"/>
    </source>
</evidence>
<dbReference type="SUPFAM" id="SSF53300">
    <property type="entry name" value="vWA-like"/>
    <property type="match status" value="1"/>
</dbReference>
<keyword evidence="2" id="KW-0732">Signal</keyword>
<protein>
    <submittedName>
        <fullName evidence="4">VWA domain-containing protein</fullName>
    </submittedName>
</protein>
<feature type="transmembrane region" description="Helical" evidence="1">
    <location>
        <begin position="387"/>
        <end position="412"/>
    </location>
</feature>
<dbReference type="SMART" id="SM00327">
    <property type="entry name" value="VWA"/>
    <property type="match status" value="1"/>
</dbReference>
<name>A0AA43KG23_9CYAN</name>
<gene>
    <name evidence="4" type="ORF">NWP23_12665</name>
</gene>
<dbReference type="RefSeq" id="WP_280700799.1">
    <property type="nucleotide sequence ID" value="NZ_JANQDL010000087.1"/>
</dbReference>
<feature type="signal peptide" evidence="2">
    <location>
        <begin position="1"/>
        <end position="28"/>
    </location>
</feature>
<evidence type="ECO:0000313" key="5">
    <source>
        <dbReference type="Proteomes" id="UP001159370"/>
    </source>
</evidence>
<comment type="caution">
    <text evidence="4">The sequence shown here is derived from an EMBL/GenBank/DDBJ whole genome shotgun (WGS) entry which is preliminary data.</text>
</comment>
<evidence type="ECO:0000313" key="4">
    <source>
        <dbReference type="EMBL" id="MDH6064603.1"/>
    </source>
</evidence>
<keyword evidence="1" id="KW-0812">Transmembrane</keyword>
<keyword evidence="1" id="KW-1133">Transmembrane helix</keyword>
<dbReference type="Proteomes" id="UP001159370">
    <property type="component" value="Unassembled WGS sequence"/>
</dbReference>
<feature type="chain" id="PRO_5041255363" evidence="2">
    <location>
        <begin position="29"/>
        <end position="423"/>
    </location>
</feature>
<accession>A0AA43KG23</accession>
<reference evidence="4 5" key="1">
    <citation type="journal article" date="2023" name="J. Phycol.">
        <title>Chrysosporum ovalisporum is synonymous with the true-branching cyanobacterium Umezakia natans (Nostocales/Aphanizomenonaceae).</title>
        <authorList>
            <person name="McGregor G.B."/>
            <person name="Sendall B.C."/>
            <person name="Niiyama Y."/>
            <person name="Tuji A."/>
            <person name="Willis A."/>
        </authorList>
    </citation>
    <scope>NUCLEOTIDE SEQUENCE [LARGE SCALE GENOMIC DNA]</scope>
    <source>
        <strain evidence="4 5">FSS-62</strain>
    </source>
</reference>
<evidence type="ECO:0000256" key="2">
    <source>
        <dbReference type="SAM" id="SignalP"/>
    </source>
</evidence>
<dbReference type="EMBL" id="JANQDL010000087">
    <property type="protein sequence ID" value="MDH6064603.1"/>
    <property type="molecule type" value="Genomic_DNA"/>
</dbReference>
<dbReference type="InterPro" id="IPR002035">
    <property type="entry name" value="VWF_A"/>
</dbReference>
<dbReference type="CDD" id="cd00198">
    <property type="entry name" value="vWFA"/>
    <property type="match status" value="1"/>
</dbReference>
<organism evidence="4 5">
    <name type="scientific">Umezakia ovalisporum FSS-62</name>
    <dbReference type="NCBI Taxonomy" id="2971776"/>
    <lineage>
        <taxon>Bacteria</taxon>
        <taxon>Bacillati</taxon>
        <taxon>Cyanobacteriota</taxon>
        <taxon>Cyanophyceae</taxon>
        <taxon>Nostocales</taxon>
        <taxon>Nodulariaceae</taxon>
        <taxon>Umezakia</taxon>
    </lineage>
</organism>
<sequence>MSTTIASLTHKLSLSILLVASLASPSWANNNVAKNVAEIVNNPRVKDDRVTIRIKVKNSADRPVMGLEDTNFKLLVDEKEVPFATKDWKSPEETIPPPAWIIVLLDFSGSMNQLDRGGTKKITGAINAVRQFIQVLSQRGGDTQISIVPFGKSGSNCQGYPVNNETLGKFFGAKDFKLQNYLDYLAKTTPCASTDLYTPLNQAIRFFANGEDETFDTSENSDAPQPRRSIILLSDGYHNQINENQDFEALKKLLKNNPLITVHTLGYGLTPTELGQKYKLGRPANRADLASGKVPESEFVDQKRLQEIASLTGGITEFSGNAKAIAENLQLFLNALLGEYEITYTQPNAERGAKHDVQVVVNIPRSESVKSPPKAYRITVFGRSLPLMVRLIMLICVLLAMVFAGVLPFYFWGEALKQEALQD</sequence>
<feature type="domain" description="VWFA" evidence="3">
    <location>
        <begin position="100"/>
        <end position="336"/>
    </location>
</feature>
<dbReference type="AlphaFoldDB" id="A0AA43KG23"/>
<dbReference type="Gene3D" id="3.40.50.410">
    <property type="entry name" value="von Willebrand factor, type A domain"/>
    <property type="match status" value="1"/>
</dbReference>